<keyword evidence="3" id="KW-1185">Reference proteome</keyword>
<dbReference type="EMBL" id="JACSDY010000004">
    <property type="protein sequence ID" value="KAF7430024.1"/>
    <property type="molecule type" value="Genomic_DNA"/>
</dbReference>
<gene>
    <name evidence="2" type="ORF">H0235_006422</name>
</gene>
<accession>A0A834P6K1</accession>
<evidence type="ECO:0000313" key="3">
    <source>
        <dbReference type="Proteomes" id="UP000600918"/>
    </source>
</evidence>
<reference evidence="2" key="1">
    <citation type="journal article" date="2020" name="G3 (Bethesda)">
        <title>High-Quality Assemblies for Three Invasive Social Wasps from the &lt;i&gt;Vespula&lt;/i&gt; Genus.</title>
        <authorList>
            <person name="Harrop T.W.R."/>
            <person name="Guhlin J."/>
            <person name="McLaughlin G.M."/>
            <person name="Permina E."/>
            <person name="Stockwell P."/>
            <person name="Gilligan J."/>
            <person name="Le Lec M.F."/>
            <person name="Gruber M.A.M."/>
            <person name="Quinn O."/>
            <person name="Lovegrove M."/>
            <person name="Duncan E.J."/>
            <person name="Remnant E.J."/>
            <person name="Van Eeckhoven J."/>
            <person name="Graham B."/>
            <person name="Knapp R.A."/>
            <person name="Langford K.W."/>
            <person name="Kronenberg Z."/>
            <person name="Press M.O."/>
            <person name="Eacker S.M."/>
            <person name="Wilson-Rankin E.E."/>
            <person name="Purcell J."/>
            <person name="Lester P.J."/>
            <person name="Dearden P.K."/>
        </authorList>
    </citation>
    <scope>NUCLEOTIDE SEQUENCE</scope>
    <source>
        <strain evidence="2">Volc-1</strain>
    </source>
</reference>
<evidence type="ECO:0000313" key="2">
    <source>
        <dbReference type="EMBL" id="KAF7430024.1"/>
    </source>
</evidence>
<feature type="compositionally biased region" description="Basic and acidic residues" evidence="1">
    <location>
        <begin position="26"/>
        <end position="74"/>
    </location>
</feature>
<name>A0A834P6K1_VESPE</name>
<evidence type="ECO:0000256" key="1">
    <source>
        <dbReference type="SAM" id="MobiDB-lite"/>
    </source>
</evidence>
<organism evidence="2 3">
    <name type="scientific">Vespula pensylvanica</name>
    <name type="common">Western yellow jacket</name>
    <name type="synonym">Wasp</name>
    <dbReference type="NCBI Taxonomy" id="30213"/>
    <lineage>
        <taxon>Eukaryota</taxon>
        <taxon>Metazoa</taxon>
        <taxon>Ecdysozoa</taxon>
        <taxon>Arthropoda</taxon>
        <taxon>Hexapoda</taxon>
        <taxon>Insecta</taxon>
        <taxon>Pterygota</taxon>
        <taxon>Neoptera</taxon>
        <taxon>Endopterygota</taxon>
        <taxon>Hymenoptera</taxon>
        <taxon>Apocrita</taxon>
        <taxon>Aculeata</taxon>
        <taxon>Vespoidea</taxon>
        <taxon>Vespidae</taxon>
        <taxon>Vespinae</taxon>
        <taxon>Vespula</taxon>
    </lineage>
</organism>
<comment type="caution">
    <text evidence="2">The sequence shown here is derived from an EMBL/GenBank/DDBJ whole genome shotgun (WGS) entry which is preliminary data.</text>
</comment>
<dbReference type="Proteomes" id="UP000600918">
    <property type="component" value="Unassembled WGS sequence"/>
</dbReference>
<dbReference type="AlphaFoldDB" id="A0A834P6K1"/>
<feature type="region of interest" description="Disordered" evidence="1">
    <location>
        <begin position="1"/>
        <end position="75"/>
    </location>
</feature>
<proteinExistence type="predicted"/>
<protein>
    <submittedName>
        <fullName evidence="2">Uncharacterized protein</fullName>
    </submittedName>
</protein>
<sequence>MAGIDPSEPSSGIPSLDCCNKRSKYPKSDPPRRNTGEGSRREAWQKCNIEKKSKREAGERKDSDEREEVRKGDGELSMSWVRAAAAHPPSCVLQAVVGRMVASIPAPS</sequence>